<dbReference type="EC" id="3.6.4.13" evidence="1"/>
<sequence length="818" mass="93023">MNELQKNLPIYQYRDSLVAAIKEYQFLVVVGDTGSGKTTQLPQYILQDLSDSIHNIVVTQPRRIAAISAATRVSEEHQTKLGDLIGYTVRFEKCLSASTRLTYVTDGILLRQCTADRQLASYDLVILDEAHERSLETDILFGLLRRACRLRPALKVVIMSATLDIDEFSSFFNDCPVFSVPGRMFTVDILWQKNMNFAVLKASFVNRCVETCMQIHCEEQPGDILVFLTGQQEIETAMQRIMEAHQDLDYNTVRYNNDVSNIVVYPIYSTLESIEQRAIFHPPPPTVRKIVLATNIAQTSVTVPGIRYVVDSGFVKQKMYDSQTYMDALVIVPISQAAATQRAGRAGRTEHGRVYRLYSREAFEEMDKATVPEIKRSSLLGTVLQLKKMGIDDVLNFEFIDPPDPDLVIAATKQLFLLSAVDEHGHLTPLGKQMSELPCSPFLTRALISAAVDFHCAYDVVTIVAMLSSEEVFSTPRSKKRQSEADEAHQRFYHYSGDHMTLLQVYNAWVKEGYSRDWCIQNYLHYRALKNAKSIRSQLVDIMKRLQLHVDIGEKAHGNSPALKTTLHSHHHKRDHQDDLYNHKDRKRKHHDHHNSEAVDEIALNHTPNTISILKSICTAFYPNTSKRHPTRPIFIPYLASIVLSNTSTQQIALYIHQKSALYSSDIAKMNQLDWVVYNDIQYVNRACMRIVSRVNFSMVEVLCQRVKLLNVSKLLGNEPRKSILSEADKDVGSDDGSNTIPVGFDLVEEVIDEQHHTEHPAGDSDKEPAVPTVRVHERLQLHPAGKHNTLGDEDKTMRQEKIDSARDRFLKRKGTRR</sequence>
<evidence type="ECO:0000256" key="4">
    <source>
        <dbReference type="ARBA" id="ARBA00022801"/>
    </source>
</evidence>
<dbReference type="Gene3D" id="1.20.120.1080">
    <property type="match status" value="1"/>
</dbReference>
<dbReference type="OrthoDB" id="10253254at2759"/>
<dbReference type="STRING" id="403673.A0A177WYS9"/>
<dbReference type="CDD" id="cd18791">
    <property type="entry name" value="SF2_C_RHA"/>
    <property type="match status" value="1"/>
</dbReference>
<reference evidence="11 12" key="1">
    <citation type="submission" date="2006-10" db="EMBL/GenBank/DDBJ databases">
        <title>The Genome Sequence of Batrachochytrium dendrobatidis JEL423.</title>
        <authorList>
            <consortium name="The Broad Institute Genome Sequencing Platform"/>
            <person name="Birren B."/>
            <person name="Lander E."/>
            <person name="Galagan J."/>
            <person name="Cuomo C."/>
            <person name="Devon K."/>
            <person name="Jaffe D."/>
            <person name="Butler J."/>
            <person name="Alvarez P."/>
            <person name="Gnerre S."/>
            <person name="Grabherr M."/>
            <person name="Kleber M."/>
            <person name="Mauceli E."/>
            <person name="Brockman W."/>
            <person name="Young S."/>
            <person name="LaButti K."/>
            <person name="Sykes S."/>
            <person name="DeCaprio D."/>
            <person name="Crawford M."/>
            <person name="Koehrsen M."/>
            <person name="Engels R."/>
            <person name="Montgomery P."/>
            <person name="Pearson M."/>
            <person name="Howarth C."/>
            <person name="Larson L."/>
            <person name="White J."/>
            <person name="O'Leary S."/>
            <person name="Kodira C."/>
            <person name="Zeng Q."/>
            <person name="Yandava C."/>
            <person name="Alvarado L."/>
            <person name="Longcore J."/>
            <person name="James T."/>
        </authorList>
    </citation>
    <scope>NUCLEOTIDE SEQUENCE [LARGE SCALE GENOMIC DNA]</scope>
    <source>
        <strain evidence="11 12">JEL423</strain>
    </source>
</reference>
<keyword evidence="2" id="KW-0507">mRNA processing</keyword>
<name>A0A177WYS9_BATDL</name>
<dbReference type="SMART" id="SM00487">
    <property type="entry name" value="DEXDc"/>
    <property type="match status" value="1"/>
</dbReference>
<evidence type="ECO:0000256" key="5">
    <source>
        <dbReference type="ARBA" id="ARBA00022806"/>
    </source>
</evidence>
<keyword evidence="3" id="KW-0547">Nucleotide-binding</keyword>
<dbReference type="FunFam" id="3.40.50.300:FF:000615">
    <property type="entry name" value="pre-mRNA-splicing factor ATP-dependent RNA helicase DEAH7"/>
    <property type="match status" value="1"/>
</dbReference>
<dbReference type="FunFam" id="3.40.50.300:FF:000145">
    <property type="entry name" value="probable ATP-dependent RNA helicase DHX40"/>
    <property type="match status" value="1"/>
</dbReference>
<feature type="domain" description="Helicase ATP-binding" evidence="9">
    <location>
        <begin position="18"/>
        <end position="181"/>
    </location>
</feature>
<dbReference type="Pfam" id="PF04408">
    <property type="entry name" value="WHD_HA2"/>
    <property type="match status" value="1"/>
</dbReference>
<evidence type="ECO:0000313" key="12">
    <source>
        <dbReference type="Proteomes" id="UP000077115"/>
    </source>
</evidence>
<dbReference type="AlphaFoldDB" id="A0A177WYS9"/>
<evidence type="ECO:0000256" key="6">
    <source>
        <dbReference type="ARBA" id="ARBA00022840"/>
    </source>
</evidence>
<evidence type="ECO:0000256" key="8">
    <source>
        <dbReference type="SAM" id="MobiDB-lite"/>
    </source>
</evidence>
<evidence type="ECO:0000259" key="10">
    <source>
        <dbReference type="PROSITE" id="PS51194"/>
    </source>
</evidence>
<reference evidence="11 12" key="2">
    <citation type="submission" date="2016-05" db="EMBL/GenBank/DDBJ databases">
        <title>Lineage-specific infection strategies underlie the spectrum of fungal disease in amphibians.</title>
        <authorList>
            <person name="Cuomo C.A."/>
            <person name="Farrer R.A."/>
            <person name="James T."/>
            <person name="Longcore J."/>
            <person name="Birren B."/>
        </authorList>
    </citation>
    <scope>NUCLEOTIDE SEQUENCE [LARGE SCALE GENOMIC DNA]</scope>
    <source>
        <strain evidence="11 12">JEL423</strain>
    </source>
</reference>
<dbReference type="SUPFAM" id="SSF52540">
    <property type="entry name" value="P-loop containing nucleoside triphosphate hydrolases"/>
    <property type="match status" value="1"/>
</dbReference>
<dbReference type="InterPro" id="IPR001650">
    <property type="entry name" value="Helicase_C-like"/>
</dbReference>
<dbReference type="Proteomes" id="UP000077115">
    <property type="component" value="Unassembled WGS sequence"/>
</dbReference>
<dbReference type="InterPro" id="IPR048333">
    <property type="entry name" value="HA2_WH"/>
</dbReference>
<feature type="compositionally biased region" description="Basic and acidic residues" evidence="8">
    <location>
        <begin position="790"/>
        <end position="809"/>
    </location>
</feature>
<dbReference type="Pfam" id="PF21010">
    <property type="entry name" value="HA2_C"/>
    <property type="match status" value="1"/>
</dbReference>
<dbReference type="InterPro" id="IPR027417">
    <property type="entry name" value="P-loop_NTPase"/>
</dbReference>
<protein>
    <recommendedName>
        <fullName evidence="1">RNA helicase</fullName>
        <ecNumber evidence="1">3.6.4.13</ecNumber>
    </recommendedName>
</protein>
<dbReference type="InterPro" id="IPR011545">
    <property type="entry name" value="DEAD/DEAH_box_helicase_dom"/>
</dbReference>
<dbReference type="GO" id="GO:0003724">
    <property type="term" value="F:RNA helicase activity"/>
    <property type="evidence" value="ECO:0007669"/>
    <property type="project" value="UniProtKB-EC"/>
</dbReference>
<dbReference type="InterPro" id="IPR014001">
    <property type="entry name" value="Helicase_ATP-bd"/>
</dbReference>
<dbReference type="PROSITE" id="PS51192">
    <property type="entry name" value="HELICASE_ATP_BIND_1"/>
    <property type="match status" value="1"/>
</dbReference>
<dbReference type="SMART" id="SM00847">
    <property type="entry name" value="HA2"/>
    <property type="match status" value="1"/>
</dbReference>
<dbReference type="Pfam" id="PF00271">
    <property type="entry name" value="Helicase_C"/>
    <property type="match status" value="1"/>
</dbReference>
<proteinExistence type="predicted"/>
<keyword evidence="6" id="KW-0067">ATP-binding</keyword>
<dbReference type="VEuPathDB" id="FungiDB:BDEG_27980"/>
<evidence type="ECO:0000259" key="9">
    <source>
        <dbReference type="PROSITE" id="PS51192"/>
    </source>
</evidence>
<dbReference type="PANTHER" id="PTHR18934:SF85">
    <property type="entry name" value="ATP-DEPENDENT RNA HELICASE DHX8"/>
    <property type="match status" value="1"/>
</dbReference>
<dbReference type="EMBL" id="DS022313">
    <property type="protein sequence ID" value="OAJ44785.1"/>
    <property type="molecule type" value="Genomic_DNA"/>
</dbReference>
<dbReference type="InterPro" id="IPR007502">
    <property type="entry name" value="Helicase-assoc_dom"/>
</dbReference>
<dbReference type="GO" id="GO:0005524">
    <property type="term" value="F:ATP binding"/>
    <property type="evidence" value="ECO:0007669"/>
    <property type="project" value="UniProtKB-KW"/>
</dbReference>
<gene>
    <name evidence="11" type="ORF">BDEG_27980</name>
</gene>
<keyword evidence="5" id="KW-0347">Helicase</keyword>
<dbReference type="SMART" id="SM00490">
    <property type="entry name" value="HELICc"/>
    <property type="match status" value="1"/>
</dbReference>
<evidence type="ECO:0000256" key="3">
    <source>
        <dbReference type="ARBA" id="ARBA00022741"/>
    </source>
</evidence>
<dbReference type="GO" id="GO:0003723">
    <property type="term" value="F:RNA binding"/>
    <property type="evidence" value="ECO:0007669"/>
    <property type="project" value="TreeGrafter"/>
</dbReference>
<dbReference type="GO" id="GO:0016787">
    <property type="term" value="F:hydrolase activity"/>
    <property type="evidence" value="ECO:0007669"/>
    <property type="project" value="UniProtKB-KW"/>
</dbReference>
<evidence type="ECO:0000256" key="2">
    <source>
        <dbReference type="ARBA" id="ARBA00022664"/>
    </source>
</evidence>
<dbReference type="PANTHER" id="PTHR18934">
    <property type="entry name" value="ATP-DEPENDENT RNA HELICASE"/>
    <property type="match status" value="1"/>
</dbReference>
<dbReference type="GO" id="GO:0071013">
    <property type="term" value="C:catalytic step 2 spliceosome"/>
    <property type="evidence" value="ECO:0007669"/>
    <property type="project" value="TreeGrafter"/>
</dbReference>
<accession>A0A177WYS9</accession>
<feature type="domain" description="Helicase C-terminal" evidence="10">
    <location>
        <begin position="211"/>
        <end position="390"/>
    </location>
</feature>
<dbReference type="Gene3D" id="3.40.50.300">
    <property type="entry name" value="P-loop containing nucleotide triphosphate hydrolases"/>
    <property type="match status" value="2"/>
</dbReference>
<evidence type="ECO:0000256" key="1">
    <source>
        <dbReference type="ARBA" id="ARBA00012552"/>
    </source>
</evidence>
<dbReference type="Pfam" id="PF00270">
    <property type="entry name" value="DEAD"/>
    <property type="match status" value="1"/>
</dbReference>
<comment type="catalytic activity">
    <reaction evidence="7">
        <text>ATP + H2O = ADP + phosphate + H(+)</text>
        <dbReference type="Rhea" id="RHEA:13065"/>
        <dbReference type="ChEBI" id="CHEBI:15377"/>
        <dbReference type="ChEBI" id="CHEBI:15378"/>
        <dbReference type="ChEBI" id="CHEBI:30616"/>
        <dbReference type="ChEBI" id="CHEBI:43474"/>
        <dbReference type="ChEBI" id="CHEBI:456216"/>
        <dbReference type="EC" id="3.6.4.13"/>
    </reaction>
</comment>
<dbReference type="PROSITE" id="PS51194">
    <property type="entry name" value="HELICASE_CTER"/>
    <property type="match status" value="1"/>
</dbReference>
<evidence type="ECO:0000256" key="7">
    <source>
        <dbReference type="ARBA" id="ARBA00047984"/>
    </source>
</evidence>
<feature type="region of interest" description="Disordered" evidence="8">
    <location>
        <begin position="777"/>
        <end position="818"/>
    </location>
</feature>
<dbReference type="eggNOG" id="KOG0922">
    <property type="taxonomic scope" value="Eukaryota"/>
</dbReference>
<organism evidence="11 12">
    <name type="scientific">Batrachochytrium dendrobatidis (strain JEL423)</name>
    <dbReference type="NCBI Taxonomy" id="403673"/>
    <lineage>
        <taxon>Eukaryota</taxon>
        <taxon>Fungi</taxon>
        <taxon>Fungi incertae sedis</taxon>
        <taxon>Chytridiomycota</taxon>
        <taxon>Chytridiomycota incertae sedis</taxon>
        <taxon>Chytridiomycetes</taxon>
        <taxon>Rhizophydiales</taxon>
        <taxon>Rhizophydiales incertae sedis</taxon>
        <taxon>Batrachochytrium</taxon>
    </lineage>
</organism>
<evidence type="ECO:0000313" key="11">
    <source>
        <dbReference type="EMBL" id="OAJ44785.1"/>
    </source>
</evidence>
<dbReference type="CDD" id="cd17917">
    <property type="entry name" value="DEXHc_RHA-like"/>
    <property type="match status" value="1"/>
</dbReference>
<dbReference type="GO" id="GO:0000390">
    <property type="term" value="P:spliceosomal complex disassembly"/>
    <property type="evidence" value="ECO:0007669"/>
    <property type="project" value="TreeGrafter"/>
</dbReference>
<keyword evidence="4" id="KW-0378">Hydrolase</keyword>